<dbReference type="FunFam" id="3.40.50.1970:FF:000003">
    <property type="entry name" value="Alcohol dehydrogenase, iron-containing"/>
    <property type="match status" value="1"/>
</dbReference>
<dbReference type="Gene3D" id="3.40.50.1970">
    <property type="match status" value="1"/>
</dbReference>
<dbReference type="AlphaFoldDB" id="A0A1H2DQL9"/>
<evidence type="ECO:0000259" key="3">
    <source>
        <dbReference type="Pfam" id="PF00465"/>
    </source>
</evidence>
<dbReference type="Pfam" id="PF25137">
    <property type="entry name" value="ADH_Fe_C"/>
    <property type="match status" value="1"/>
</dbReference>
<reference evidence="6" key="1">
    <citation type="submission" date="2016-10" db="EMBL/GenBank/DDBJ databases">
        <authorList>
            <person name="Varghese N."/>
            <person name="Submissions S."/>
        </authorList>
    </citation>
    <scope>NUCLEOTIDE SEQUENCE [LARGE SCALE GENOMIC DNA]</scope>
    <source>
        <strain evidence="6">DSM 3384</strain>
    </source>
</reference>
<feature type="domain" description="Alcohol dehydrogenase iron-type/glycerol dehydrogenase GldA" evidence="3">
    <location>
        <begin position="10"/>
        <end position="176"/>
    </location>
</feature>
<organism evidence="5 6">
    <name type="scientific">Desulfobacula phenolica</name>
    <dbReference type="NCBI Taxonomy" id="90732"/>
    <lineage>
        <taxon>Bacteria</taxon>
        <taxon>Pseudomonadati</taxon>
        <taxon>Thermodesulfobacteriota</taxon>
        <taxon>Desulfobacteria</taxon>
        <taxon>Desulfobacterales</taxon>
        <taxon>Desulfobacteraceae</taxon>
        <taxon>Desulfobacula</taxon>
    </lineage>
</organism>
<evidence type="ECO:0000256" key="2">
    <source>
        <dbReference type="ARBA" id="ARBA00023002"/>
    </source>
</evidence>
<gene>
    <name evidence="5" type="ORF">SAMN04487931_101488</name>
</gene>
<protein>
    <submittedName>
        <fullName evidence="5">Alcohol dehydrogenase</fullName>
    </submittedName>
</protein>
<evidence type="ECO:0000313" key="6">
    <source>
        <dbReference type="Proteomes" id="UP000199608"/>
    </source>
</evidence>
<dbReference type="SUPFAM" id="SSF56796">
    <property type="entry name" value="Dehydroquinate synthase-like"/>
    <property type="match status" value="1"/>
</dbReference>
<dbReference type="InterPro" id="IPR039697">
    <property type="entry name" value="Alcohol_dehydrogenase_Fe"/>
</dbReference>
<keyword evidence="6" id="KW-1185">Reference proteome</keyword>
<dbReference type="InterPro" id="IPR056798">
    <property type="entry name" value="ADH_Fe_C"/>
</dbReference>
<evidence type="ECO:0000259" key="4">
    <source>
        <dbReference type="Pfam" id="PF25137"/>
    </source>
</evidence>
<dbReference type="PANTHER" id="PTHR11496:SF102">
    <property type="entry name" value="ALCOHOL DEHYDROGENASE 4"/>
    <property type="match status" value="1"/>
</dbReference>
<dbReference type="Pfam" id="PF00465">
    <property type="entry name" value="Fe-ADH"/>
    <property type="match status" value="1"/>
</dbReference>
<dbReference type="Gene3D" id="1.20.1090.10">
    <property type="entry name" value="Dehydroquinate synthase-like - alpha domain"/>
    <property type="match status" value="1"/>
</dbReference>
<dbReference type="Proteomes" id="UP000199608">
    <property type="component" value="Unassembled WGS sequence"/>
</dbReference>
<dbReference type="InterPro" id="IPR001670">
    <property type="entry name" value="ADH_Fe/GldA"/>
</dbReference>
<dbReference type="RefSeq" id="WP_092230053.1">
    <property type="nucleotide sequence ID" value="NZ_FNLL01000001.1"/>
</dbReference>
<dbReference type="PANTHER" id="PTHR11496">
    <property type="entry name" value="ALCOHOL DEHYDROGENASE"/>
    <property type="match status" value="1"/>
</dbReference>
<dbReference type="GO" id="GO:0046872">
    <property type="term" value="F:metal ion binding"/>
    <property type="evidence" value="ECO:0007669"/>
    <property type="project" value="InterPro"/>
</dbReference>
<evidence type="ECO:0000313" key="5">
    <source>
        <dbReference type="EMBL" id="SDT85041.1"/>
    </source>
</evidence>
<feature type="domain" description="Fe-containing alcohol dehydrogenase-like C-terminal" evidence="4">
    <location>
        <begin position="188"/>
        <end position="376"/>
    </location>
</feature>
<dbReference type="EMBL" id="FNLL01000001">
    <property type="protein sequence ID" value="SDT85041.1"/>
    <property type="molecule type" value="Genomic_DNA"/>
</dbReference>
<dbReference type="GO" id="GO:0004022">
    <property type="term" value="F:alcohol dehydrogenase (NAD+) activity"/>
    <property type="evidence" value="ECO:0007669"/>
    <property type="project" value="TreeGrafter"/>
</dbReference>
<name>A0A1H2DQL9_9BACT</name>
<accession>A0A1H2DQL9</accession>
<sequence>MGILKFSVPEIFFGRGSLKYTGMCAMRLGAEKIFFVSDPGLEKSGWVDHVFKIIDKESLKWVYYSDISSNPRDWQIEKGALLYKKHGCDVVIALGGGSPMDAAKGIALVASNGGRVNDYEGANRIKHPLAPMIFIPSTASSGSDISQFTIITDMERQVKMSIISRTLVPNISIIDPMLLTTKSRELIIAAAVDALSHAIEAHVSKIASPMTEVHSLKAIELIIKYLPLALESRSLDHLEQLSMAGTSAAIAFSNASLGLDHALAHTLGGMLDTVHGTIHPILLPQVMRYNLCECTDKIAQIGKVVLGKSLASPEATALAGIEKLEAYFQSLKVSTRLRDIVPDRSTLPQICKMATYDSCLLSNPRTATVEDMMQICNGVW</sequence>
<keyword evidence="2" id="KW-0560">Oxidoreductase</keyword>
<comment type="similarity">
    <text evidence="1">Belongs to the iron-containing alcohol dehydrogenase family.</text>
</comment>
<evidence type="ECO:0000256" key="1">
    <source>
        <dbReference type="ARBA" id="ARBA00007358"/>
    </source>
</evidence>
<proteinExistence type="inferred from homology"/>